<dbReference type="PANTHER" id="PTHR33164">
    <property type="entry name" value="TRANSCRIPTIONAL REGULATOR, MARR FAMILY"/>
    <property type="match status" value="1"/>
</dbReference>
<feature type="domain" description="HTH marR-type" evidence="1">
    <location>
        <begin position="1"/>
        <end position="128"/>
    </location>
</feature>
<dbReference type="CDD" id="cd00090">
    <property type="entry name" value="HTH_ARSR"/>
    <property type="match status" value="1"/>
</dbReference>
<dbReference type="eggNOG" id="COG1846">
    <property type="taxonomic scope" value="Bacteria"/>
</dbReference>
<name>U5W1Z8_9ACTN</name>
<evidence type="ECO:0000259" key="1">
    <source>
        <dbReference type="PROSITE" id="PS50995"/>
    </source>
</evidence>
<dbReference type="HOGENOM" id="CLU_083287_1_0_11"/>
<dbReference type="SMART" id="SM00347">
    <property type="entry name" value="HTH_MARR"/>
    <property type="match status" value="1"/>
</dbReference>
<dbReference type="Pfam" id="PF12802">
    <property type="entry name" value="MarR_2"/>
    <property type="match status" value="1"/>
</dbReference>
<keyword evidence="3" id="KW-1185">Reference proteome</keyword>
<accession>U5W1Z8</accession>
<dbReference type="GO" id="GO:0006950">
    <property type="term" value="P:response to stress"/>
    <property type="evidence" value="ECO:0007669"/>
    <property type="project" value="TreeGrafter"/>
</dbReference>
<organism evidence="2 3">
    <name type="scientific">Actinoplanes friuliensis DSM 7358</name>
    <dbReference type="NCBI Taxonomy" id="1246995"/>
    <lineage>
        <taxon>Bacteria</taxon>
        <taxon>Bacillati</taxon>
        <taxon>Actinomycetota</taxon>
        <taxon>Actinomycetes</taxon>
        <taxon>Micromonosporales</taxon>
        <taxon>Micromonosporaceae</taxon>
        <taxon>Actinoplanes</taxon>
    </lineage>
</organism>
<dbReference type="Proteomes" id="UP000017746">
    <property type="component" value="Chromosome"/>
</dbReference>
<dbReference type="AlphaFoldDB" id="U5W1Z8"/>
<dbReference type="GO" id="GO:0003700">
    <property type="term" value="F:DNA-binding transcription factor activity"/>
    <property type="evidence" value="ECO:0007669"/>
    <property type="project" value="InterPro"/>
</dbReference>
<dbReference type="SUPFAM" id="SSF46785">
    <property type="entry name" value="Winged helix' DNA-binding domain"/>
    <property type="match status" value="1"/>
</dbReference>
<dbReference type="InterPro" id="IPR000835">
    <property type="entry name" value="HTH_MarR-typ"/>
</dbReference>
<dbReference type="InterPro" id="IPR011991">
    <property type="entry name" value="ArsR-like_HTH"/>
</dbReference>
<dbReference type="STRING" id="1246995.AFR_24935"/>
<dbReference type="Gene3D" id="1.10.10.10">
    <property type="entry name" value="Winged helix-like DNA-binding domain superfamily/Winged helix DNA-binding domain"/>
    <property type="match status" value="1"/>
</dbReference>
<dbReference type="EMBL" id="CP006272">
    <property type="protein sequence ID" value="AGZ43253.1"/>
    <property type="molecule type" value="Genomic_DNA"/>
</dbReference>
<dbReference type="InterPro" id="IPR036390">
    <property type="entry name" value="WH_DNA-bd_sf"/>
</dbReference>
<dbReference type="PATRIC" id="fig|1246995.3.peg.5051"/>
<protein>
    <submittedName>
        <fullName evidence="2">MarR family transcriptional regulator</fullName>
    </submittedName>
</protein>
<reference evidence="2 3" key="1">
    <citation type="journal article" date="2014" name="J. Biotechnol.">
        <title>Complete genome sequence of the actinobacterium Actinoplanes friuliensis HAG 010964, producer of the lipopeptide antibiotic friulimycin.</title>
        <authorList>
            <person name="Ruckert C."/>
            <person name="Szczepanowski R."/>
            <person name="Albersmeier A."/>
            <person name="Goesmann A."/>
            <person name="Fischer N."/>
            <person name="Steinkamper A."/>
            <person name="Puhler A."/>
            <person name="Biener R."/>
            <person name="Schwartz D."/>
            <person name="Kalinowski J."/>
        </authorList>
    </citation>
    <scope>NUCLEOTIDE SEQUENCE [LARGE SCALE GENOMIC DNA]</scope>
    <source>
        <strain evidence="2 3">DSM 7358</strain>
    </source>
</reference>
<evidence type="ECO:0000313" key="3">
    <source>
        <dbReference type="Proteomes" id="UP000017746"/>
    </source>
</evidence>
<dbReference type="PROSITE" id="PS50995">
    <property type="entry name" value="HTH_MARR_2"/>
    <property type="match status" value="1"/>
</dbReference>
<dbReference type="InterPro" id="IPR039422">
    <property type="entry name" value="MarR/SlyA-like"/>
</dbReference>
<evidence type="ECO:0000313" key="2">
    <source>
        <dbReference type="EMBL" id="AGZ43253.1"/>
    </source>
</evidence>
<dbReference type="PANTHER" id="PTHR33164:SF106">
    <property type="entry name" value="TRANSCRIPTIONAL REGULATORY PROTEIN"/>
    <property type="match status" value="1"/>
</dbReference>
<dbReference type="KEGG" id="afs:AFR_24935"/>
<dbReference type="OrthoDB" id="3694026at2"/>
<proteinExistence type="predicted"/>
<sequence>MAFAELGRHFGDRMGLHTTDANALVEILSAQDTGHPLTQAGLSQRIGLTPGATSSLLNRLEEAGHVTRARDSADRRVVTLRATDHVEGMLDRFFDPLVDRATTMMSDYSPQTLAEIERFLTGFVAMMDAYRTEG</sequence>
<dbReference type="InterPro" id="IPR036388">
    <property type="entry name" value="WH-like_DNA-bd_sf"/>
</dbReference>
<gene>
    <name evidence="2" type="ORF">AFR_24935</name>
</gene>